<dbReference type="InterPro" id="IPR035940">
    <property type="entry name" value="CAP_sf"/>
</dbReference>
<reference evidence="2" key="1">
    <citation type="submission" date="2021-02" db="EMBL/GenBank/DDBJ databases">
        <authorList>
            <person name="Nowell W R."/>
        </authorList>
    </citation>
    <scope>NUCLEOTIDE SEQUENCE</scope>
</reference>
<dbReference type="Proteomes" id="UP000663832">
    <property type="component" value="Unassembled WGS sequence"/>
</dbReference>
<dbReference type="Gene3D" id="3.40.33.10">
    <property type="entry name" value="CAP"/>
    <property type="match status" value="1"/>
</dbReference>
<dbReference type="OrthoDB" id="337038at2759"/>
<protein>
    <submittedName>
        <fullName evidence="2">Uncharacterized protein</fullName>
    </submittedName>
</protein>
<organism evidence="2 3">
    <name type="scientific">Adineta steineri</name>
    <dbReference type="NCBI Taxonomy" id="433720"/>
    <lineage>
        <taxon>Eukaryota</taxon>
        <taxon>Metazoa</taxon>
        <taxon>Spiralia</taxon>
        <taxon>Gnathifera</taxon>
        <taxon>Rotifera</taxon>
        <taxon>Eurotatoria</taxon>
        <taxon>Bdelloidea</taxon>
        <taxon>Adinetida</taxon>
        <taxon>Adinetidae</taxon>
        <taxon>Adineta</taxon>
    </lineage>
</organism>
<evidence type="ECO:0000313" key="1">
    <source>
        <dbReference type="EMBL" id="CAF1268572.1"/>
    </source>
</evidence>
<dbReference type="SUPFAM" id="SSF55797">
    <property type="entry name" value="PR-1-like"/>
    <property type="match status" value="1"/>
</dbReference>
<dbReference type="EMBL" id="CAJNOM010000746">
    <property type="protein sequence ID" value="CAF1554979.1"/>
    <property type="molecule type" value="Genomic_DNA"/>
</dbReference>
<comment type="caution">
    <text evidence="2">The sequence shown here is derived from an EMBL/GenBank/DDBJ whole genome shotgun (WGS) entry which is preliminary data.</text>
</comment>
<name>A0A815XAF3_9BILA</name>
<dbReference type="Proteomes" id="UP000663877">
    <property type="component" value="Unassembled WGS sequence"/>
</dbReference>
<proteinExistence type="predicted"/>
<evidence type="ECO:0000313" key="2">
    <source>
        <dbReference type="EMBL" id="CAF1554979.1"/>
    </source>
</evidence>
<dbReference type="EMBL" id="CAJNOI010000401">
    <property type="protein sequence ID" value="CAF1268572.1"/>
    <property type="molecule type" value="Genomic_DNA"/>
</dbReference>
<sequence length="99" mass="11515">MAKIIITGDAIVRLEICETDQALMNISYPDIISLKMFRQQALDKHNEYRRKHCSQLLILSENLNEISQDYADRLASFGETPPNYSGIRMENLYNQTLDY</sequence>
<keyword evidence="3" id="KW-1185">Reference proteome</keyword>
<gene>
    <name evidence="1" type="ORF">BJG266_LOCUS30531</name>
    <name evidence="2" type="ORF">QVE165_LOCUS47402</name>
</gene>
<dbReference type="AlphaFoldDB" id="A0A815XAF3"/>
<accession>A0A815XAF3</accession>
<evidence type="ECO:0000313" key="3">
    <source>
        <dbReference type="Proteomes" id="UP000663832"/>
    </source>
</evidence>